<feature type="domain" description="Beta-galactosidase beta-sandwich" evidence="1">
    <location>
        <begin position="3"/>
        <end position="36"/>
    </location>
</feature>
<dbReference type="OrthoDB" id="1746053at2759"/>
<name>A0A8X7WKS5_BRACI</name>
<protein>
    <recommendedName>
        <fullName evidence="1">Beta-galactosidase beta-sandwich domain-containing protein</fullName>
    </recommendedName>
</protein>
<dbReference type="GO" id="GO:0005975">
    <property type="term" value="P:carbohydrate metabolic process"/>
    <property type="evidence" value="ECO:0007669"/>
    <property type="project" value="InterPro"/>
</dbReference>
<dbReference type="InterPro" id="IPR041392">
    <property type="entry name" value="GHD"/>
</dbReference>
<accession>A0A8X7WKS5</accession>
<evidence type="ECO:0000313" key="3">
    <source>
        <dbReference type="Proteomes" id="UP000886595"/>
    </source>
</evidence>
<reference evidence="2 3" key="1">
    <citation type="submission" date="2020-02" db="EMBL/GenBank/DDBJ databases">
        <authorList>
            <person name="Ma Q."/>
            <person name="Huang Y."/>
            <person name="Song X."/>
            <person name="Pei D."/>
        </authorList>
    </citation>
    <scope>NUCLEOTIDE SEQUENCE [LARGE SCALE GENOMIC DNA]</scope>
    <source>
        <strain evidence="2">Sxm20200214</strain>
        <tissue evidence="2">Leaf</tissue>
    </source>
</reference>
<dbReference type="Proteomes" id="UP000886595">
    <property type="component" value="Unassembled WGS sequence"/>
</dbReference>
<evidence type="ECO:0000313" key="2">
    <source>
        <dbReference type="EMBL" id="KAG2330570.1"/>
    </source>
</evidence>
<dbReference type="PANTHER" id="PTHR23421">
    <property type="entry name" value="BETA-GALACTOSIDASE RELATED"/>
    <property type="match status" value="1"/>
</dbReference>
<comment type="caution">
    <text evidence="2">The sequence shown here is derived from an EMBL/GenBank/DDBJ whole genome shotgun (WGS) entry which is preliminary data.</text>
</comment>
<dbReference type="GO" id="GO:0004553">
    <property type="term" value="F:hydrolase activity, hydrolyzing O-glycosyl compounds"/>
    <property type="evidence" value="ECO:0007669"/>
    <property type="project" value="InterPro"/>
</dbReference>
<dbReference type="AlphaFoldDB" id="A0A8X7WKS5"/>
<keyword evidence="3" id="KW-1185">Reference proteome</keyword>
<gene>
    <name evidence="2" type="ORF">Bca52824_001750</name>
</gene>
<evidence type="ECO:0000259" key="1">
    <source>
        <dbReference type="Pfam" id="PF17834"/>
    </source>
</evidence>
<dbReference type="EMBL" id="JAAMPC010000001">
    <property type="protein sequence ID" value="KAG2330570.1"/>
    <property type="molecule type" value="Genomic_DNA"/>
</dbReference>
<dbReference type="Pfam" id="PF17834">
    <property type="entry name" value="GHD"/>
    <property type="match status" value="1"/>
</dbReference>
<proteinExistence type="predicted"/>
<sequence length="80" mass="9277">MNAHAKVVFNKRHYTLPAWSTSILPDHRNAVYNTARYDEDTATYGDHGIITALGLLEQINVTRDTSDYLWYIISFVLRDF</sequence>
<dbReference type="InterPro" id="IPR001944">
    <property type="entry name" value="Glycoside_Hdrlase_35"/>
</dbReference>
<organism evidence="2 3">
    <name type="scientific">Brassica carinata</name>
    <name type="common">Ethiopian mustard</name>
    <name type="synonym">Abyssinian cabbage</name>
    <dbReference type="NCBI Taxonomy" id="52824"/>
    <lineage>
        <taxon>Eukaryota</taxon>
        <taxon>Viridiplantae</taxon>
        <taxon>Streptophyta</taxon>
        <taxon>Embryophyta</taxon>
        <taxon>Tracheophyta</taxon>
        <taxon>Spermatophyta</taxon>
        <taxon>Magnoliopsida</taxon>
        <taxon>eudicotyledons</taxon>
        <taxon>Gunneridae</taxon>
        <taxon>Pentapetalae</taxon>
        <taxon>rosids</taxon>
        <taxon>malvids</taxon>
        <taxon>Brassicales</taxon>
        <taxon>Brassicaceae</taxon>
        <taxon>Brassiceae</taxon>
        <taxon>Brassica</taxon>
    </lineage>
</organism>